<dbReference type="AlphaFoldDB" id="A0A9N7NW22"/>
<feature type="compositionally biased region" description="Low complexity" evidence="2">
    <location>
        <begin position="249"/>
        <end position="259"/>
    </location>
</feature>
<feature type="compositionally biased region" description="Basic residues" evidence="2">
    <location>
        <begin position="264"/>
        <end position="300"/>
    </location>
</feature>
<feature type="compositionally biased region" description="Acidic residues" evidence="2">
    <location>
        <begin position="231"/>
        <end position="248"/>
    </location>
</feature>
<feature type="domain" description="PPIase cyclophilin-type" evidence="3">
    <location>
        <begin position="64"/>
        <end position="180"/>
    </location>
</feature>
<name>A0A9N7NW22_STRHE</name>
<comment type="caution">
    <text evidence="4">The sequence shown here is derived from an EMBL/GenBank/DDBJ whole genome shotgun (WGS) entry which is preliminary data.</text>
</comment>
<dbReference type="PANTHER" id="PTHR11071:SF561">
    <property type="entry name" value="PEPTIDYL-PROLYL CIS-TRANS ISOMERASE D-RELATED"/>
    <property type="match status" value="1"/>
</dbReference>
<evidence type="ECO:0000313" key="5">
    <source>
        <dbReference type="Proteomes" id="UP001153555"/>
    </source>
</evidence>
<organism evidence="4 5">
    <name type="scientific">Striga hermonthica</name>
    <name type="common">Purple witchweed</name>
    <name type="synonym">Buchnera hermonthica</name>
    <dbReference type="NCBI Taxonomy" id="68872"/>
    <lineage>
        <taxon>Eukaryota</taxon>
        <taxon>Viridiplantae</taxon>
        <taxon>Streptophyta</taxon>
        <taxon>Embryophyta</taxon>
        <taxon>Tracheophyta</taxon>
        <taxon>Spermatophyta</taxon>
        <taxon>Magnoliopsida</taxon>
        <taxon>eudicotyledons</taxon>
        <taxon>Gunneridae</taxon>
        <taxon>Pentapetalae</taxon>
        <taxon>asterids</taxon>
        <taxon>lamiids</taxon>
        <taxon>Lamiales</taxon>
        <taxon>Orobanchaceae</taxon>
        <taxon>Buchnereae</taxon>
        <taxon>Striga</taxon>
    </lineage>
</organism>
<dbReference type="Pfam" id="PF00160">
    <property type="entry name" value="Pro_isomerase"/>
    <property type="match status" value="2"/>
</dbReference>
<feature type="compositionally biased region" description="Low complexity" evidence="2">
    <location>
        <begin position="310"/>
        <end position="320"/>
    </location>
</feature>
<feature type="compositionally biased region" description="Basic and acidic residues" evidence="2">
    <location>
        <begin position="340"/>
        <end position="374"/>
    </location>
</feature>
<feature type="region of interest" description="Disordered" evidence="2">
    <location>
        <begin position="195"/>
        <end position="374"/>
    </location>
</feature>
<evidence type="ECO:0000256" key="1">
    <source>
        <dbReference type="ARBA" id="ARBA00007365"/>
    </source>
</evidence>
<dbReference type="GO" id="GO:0016018">
    <property type="term" value="F:cyclosporin A binding"/>
    <property type="evidence" value="ECO:0007669"/>
    <property type="project" value="TreeGrafter"/>
</dbReference>
<evidence type="ECO:0000256" key="2">
    <source>
        <dbReference type="SAM" id="MobiDB-lite"/>
    </source>
</evidence>
<dbReference type="InterPro" id="IPR002130">
    <property type="entry name" value="Cyclophilin-type_PPIase_dom"/>
</dbReference>
<dbReference type="InterPro" id="IPR029000">
    <property type="entry name" value="Cyclophilin-like_dom_sf"/>
</dbReference>
<dbReference type="Proteomes" id="UP001153555">
    <property type="component" value="Unassembled WGS sequence"/>
</dbReference>
<proteinExistence type="inferred from homology"/>
<dbReference type="EMBL" id="CACSLK010030875">
    <property type="protein sequence ID" value="CAA0838339.1"/>
    <property type="molecule type" value="Genomic_DNA"/>
</dbReference>
<protein>
    <submittedName>
        <fullName evidence="4">Peptidyl-prolyl cis-trans isomerase CYP95</fullName>
    </submittedName>
</protein>
<keyword evidence="4" id="KW-0413">Isomerase</keyword>
<dbReference type="OrthoDB" id="1166594at2759"/>
<evidence type="ECO:0000313" key="4">
    <source>
        <dbReference type="EMBL" id="CAA0838339.1"/>
    </source>
</evidence>
<dbReference type="Gene3D" id="2.40.100.10">
    <property type="entry name" value="Cyclophilin-like"/>
    <property type="match status" value="2"/>
</dbReference>
<dbReference type="PANTHER" id="PTHR11071">
    <property type="entry name" value="PEPTIDYL-PROLYL CIS-TRANS ISOMERASE"/>
    <property type="match status" value="1"/>
</dbReference>
<comment type="similarity">
    <text evidence="1">Belongs to the cyclophilin-type PPIase family.</text>
</comment>
<dbReference type="PROSITE" id="PS50072">
    <property type="entry name" value="CSA_PPIASE_2"/>
    <property type="match status" value="1"/>
</dbReference>
<evidence type="ECO:0000259" key="3">
    <source>
        <dbReference type="PROSITE" id="PS50072"/>
    </source>
</evidence>
<dbReference type="GO" id="GO:0005737">
    <property type="term" value="C:cytoplasm"/>
    <property type="evidence" value="ECO:0007669"/>
    <property type="project" value="TreeGrafter"/>
</dbReference>
<sequence length="374" mass="42335">MVNGNSDSSVVVGHELVQVDQLGLSRDPVDDSTREIDWEGHEQALKPSSSPKSTHGSYSFEFFPRDVSVDGDPFERMIFELFTDVAPKTAENFRALCTGEYEESVYGEKFPAGLLSMAIADRDEKGSLFVVTFKADHRLDRKRVVFGKLVDGHEMLKKIEDAEDDKGKPAVTVKIVNSGALHDDKNRENNLKMGKSAAEQNNHSVKRKGKHKKSSKKKRKRRRYYTSESDSSSDTDIDSSDSDTDSESDASSLSDTSSSSDDRRKRRKRSKRDRHRRARKKDRRREKRRRRRHKKKRKSKRDNASDSESDNNSGSSSQDDVAVGASDVKHKRSDNQSPLVERENEKDNPKKGDGEDTPAREDGDTAKEKWAPSK</sequence>
<reference evidence="4" key="1">
    <citation type="submission" date="2019-12" db="EMBL/GenBank/DDBJ databases">
        <authorList>
            <person name="Scholes J."/>
        </authorList>
    </citation>
    <scope>NUCLEOTIDE SEQUENCE</scope>
</reference>
<gene>
    <name evidence="4" type="ORF">SHERM_04947</name>
</gene>
<accession>A0A9N7NW22</accession>
<dbReference type="GO" id="GO:0003755">
    <property type="term" value="F:peptidyl-prolyl cis-trans isomerase activity"/>
    <property type="evidence" value="ECO:0007669"/>
    <property type="project" value="InterPro"/>
</dbReference>
<keyword evidence="5" id="KW-1185">Reference proteome</keyword>
<feature type="compositionally biased region" description="Basic residues" evidence="2">
    <location>
        <begin position="204"/>
        <end position="224"/>
    </location>
</feature>
<dbReference type="GO" id="GO:0006457">
    <property type="term" value="P:protein folding"/>
    <property type="evidence" value="ECO:0007669"/>
    <property type="project" value="TreeGrafter"/>
</dbReference>
<dbReference type="SUPFAM" id="SSF50891">
    <property type="entry name" value="Cyclophilin-like"/>
    <property type="match status" value="1"/>
</dbReference>